<evidence type="ECO:0000313" key="1">
    <source>
        <dbReference type="EMBL" id="KAB7729316.1"/>
    </source>
</evidence>
<name>A0A7J5TZI5_9BACT</name>
<organism evidence="1 2">
    <name type="scientific">Rudanella paleaurantiibacter</name>
    <dbReference type="NCBI Taxonomy" id="2614655"/>
    <lineage>
        <taxon>Bacteria</taxon>
        <taxon>Pseudomonadati</taxon>
        <taxon>Bacteroidota</taxon>
        <taxon>Cytophagia</taxon>
        <taxon>Cytophagales</taxon>
        <taxon>Cytophagaceae</taxon>
        <taxon>Rudanella</taxon>
    </lineage>
</organism>
<proteinExistence type="predicted"/>
<keyword evidence="2" id="KW-1185">Reference proteome</keyword>
<dbReference type="Proteomes" id="UP000488299">
    <property type="component" value="Unassembled WGS sequence"/>
</dbReference>
<gene>
    <name evidence="1" type="ORF">F5984_16955</name>
</gene>
<reference evidence="1 2" key="1">
    <citation type="submission" date="2019-10" db="EMBL/GenBank/DDBJ databases">
        <title>Rudanella paleaurantiibacter sp. nov., isolated from sludge.</title>
        <authorList>
            <person name="Xu S.Q."/>
        </authorList>
    </citation>
    <scope>NUCLEOTIDE SEQUENCE [LARGE SCALE GENOMIC DNA]</scope>
    <source>
        <strain evidence="1 2">HX-22-17</strain>
    </source>
</reference>
<sequence length="60" mass="6848">MRKFRLYMLFQWAFFLPIILPVCLAFGAIQGAVNMAERVFNQMMTDVADSQQAETSASLE</sequence>
<dbReference type="RefSeq" id="WP_152125396.1">
    <property type="nucleotide sequence ID" value="NZ_WELI01000006.1"/>
</dbReference>
<comment type="caution">
    <text evidence="1">The sequence shown here is derived from an EMBL/GenBank/DDBJ whole genome shotgun (WGS) entry which is preliminary data.</text>
</comment>
<dbReference type="EMBL" id="WELI01000006">
    <property type="protein sequence ID" value="KAB7729316.1"/>
    <property type="molecule type" value="Genomic_DNA"/>
</dbReference>
<accession>A0A7J5TZI5</accession>
<dbReference type="AlphaFoldDB" id="A0A7J5TZI5"/>
<protein>
    <submittedName>
        <fullName evidence="1">Uncharacterized protein</fullName>
    </submittedName>
</protein>
<evidence type="ECO:0000313" key="2">
    <source>
        <dbReference type="Proteomes" id="UP000488299"/>
    </source>
</evidence>